<keyword evidence="2" id="KW-1185">Reference proteome</keyword>
<comment type="caution">
    <text evidence="1">The sequence shown here is derived from an EMBL/GenBank/DDBJ whole genome shotgun (WGS) entry which is preliminary data.</text>
</comment>
<proteinExistence type="predicted"/>
<protein>
    <submittedName>
        <fullName evidence="1">Uncharacterized protein</fullName>
    </submittedName>
</protein>
<gene>
    <name evidence="1" type="ORF">SLS62_001798</name>
</gene>
<organism evidence="1 2">
    <name type="scientific">Diatrype stigma</name>
    <dbReference type="NCBI Taxonomy" id="117547"/>
    <lineage>
        <taxon>Eukaryota</taxon>
        <taxon>Fungi</taxon>
        <taxon>Dikarya</taxon>
        <taxon>Ascomycota</taxon>
        <taxon>Pezizomycotina</taxon>
        <taxon>Sordariomycetes</taxon>
        <taxon>Xylariomycetidae</taxon>
        <taxon>Xylariales</taxon>
        <taxon>Diatrypaceae</taxon>
        <taxon>Diatrype</taxon>
    </lineage>
</organism>
<name>A0AAN9V198_9PEZI</name>
<dbReference type="AlphaFoldDB" id="A0AAN9V198"/>
<sequence length="121" mass="13610">MASGGVKARRAAAALPFLLIAAWCLRTMDIDKLVRNQQPFADSGVIEWDGGKITILDHFHNVDFLDQLWRGTTATFSPSTLGYDSVSWWQTFGFIVDLGPVYAIWILESYRPANAWTPVYL</sequence>
<evidence type="ECO:0000313" key="2">
    <source>
        <dbReference type="Proteomes" id="UP001320420"/>
    </source>
</evidence>
<accession>A0AAN9V198</accession>
<evidence type="ECO:0000313" key="1">
    <source>
        <dbReference type="EMBL" id="KAK7756205.1"/>
    </source>
</evidence>
<dbReference type="Proteomes" id="UP001320420">
    <property type="component" value="Unassembled WGS sequence"/>
</dbReference>
<reference evidence="1 2" key="1">
    <citation type="submission" date="2024-02" db="EMBL/GenBank/DDBJ databases">
        <title>De novo assembly and annotation of 12 fungi associated with fruit tree decline syndrome in Ontario, Canada.</title>
        <authorList>
            <person name="Sulman M."/>
            <person name="Ellouze W."/>
            <person name="Ilyukhin E."/>
        </authorList>
    </citation>
    <scope>NUCLEOTIDE SEQUENCE [LARGE SCALE GENOMIC DNA]</scope>
    <source>
        <strain evidence="1 2">M11/M66-122</strain>
    </source>
</reference>
<dbReference type="EMBL" id="JAKJXP020000008">
    <property type="protein sequence ID" value="KAK7756205.1"/>
    <property type="molecule type" value="Genomic_DNA"/>
</dbReference>